<name>A0A194SBH6_RHOGW</name>
<proteinExistence type="predicted"/>
<feature type="region of interest" description="Disordered" evidence="1">
    <location>
        <begin position="177"/>
        <end position="198"/>
    </location>
</feature>
<organism evidence="2 3">
    <name type="scientific">Rhodotorula graminis (strain WP1)</name>
    <dbReference type="NCBI Taxonomy" id="578459"/>
    <lineage>
        <taxon>Eukaryota</taxon>
        <taxon>Fungi</taxon>
        <taxon>Dikarya</taxon>
        <taxon>Basidiomycota</taxon>
        <taxon>Pucciniomycotina</taxon>
        <taxon>Microbotryomycetes</taxon>
        <taxon>Sporidiobolales</taxon>
        <taxon>Sporidiobolaceae</taxon>
        <taxon>Rhodotorula</taxon>
    </lineage>
</organism>
<accession>A0A194SBH6</accession>
<sequence length="368" mass="38405">MLCASSCPCMSASRPLGAPLVVPVAEPAATACCSRLSLALASASRRASSQLRVGEWPGLVLRIDGCDGVVDCDGSTSMCASSLARRPAPRGAAAAALLVVDDEGRPWLKLLLRTSLTLVERVRLTGPYDDDLAAAEPLMMSDERAATCSMRCSPKRSDGSIVALQSGNDDRLVSNASSGCMGDGAEVNGRARDDEARGEGVEMGALGGVGRSYRVGDALWVVVPLEQDDDEVDEVEPNAKPLVAAGEPASAYGSDRARSLDEMNMAVRHEVVAARGGAQRVQAALDVGETKQSTSEVEREDRSTSSVLCFGQASSFAGEEASPTFERSRRSARPARVRTTWTKHLASGSVVLLGPTACSSSHSSSSTS</sequence>
<dbReference type="GeneID" id="28975686"/>
<feature type="compositionally biased region" description="Basic and acidic residues" evidence="1">
    <location>
        <begin position="189"/>
        <end position="198"/>
    </location>
</feature>
<evidence type="ECO:0000313" key="2">
    <source>
        <dbReference type="EMBL" id="KPV76761.1"/>
    </source>
</evidence>
<protein>
    <submittedName>
        <fullName evidence="2">Uncharacterized protein</fullName>
    </submittedName>
</protein>
<gene>
    <name evidence="2" type="ORF">RHOBADRAFT_49337</name>
</gene>
<dbReference type="AlphaFoldDB" id="A0A194SBH6"/>
<dbReference type="Proteomes" id="UP000053890">
    <property type="component" value="Unassembled WGS sequence"/>
</dbReference>
<evidence type="ECO:0000256" key="1">
    <source>
        <dbReference type="SAM" id="MobiDB-lite"/>
    </source>
</evidence>
<keyword evidence="3" id="KW-1185">Reference proteome</keyword>
<dbReference type="RefSeq" id="XP_018272810.1">
    <property type="nucleotide sequence ID" value="XM_018415238.1"/>
</dbReference>
<evidence type="ECO:0000313" key="3">
    <source>
        <dbReference type="Proteomes" id="UP000053890"/>
    </source>
</evidence>
<reference evidence="2 3" key="1">
    <citation type="journal article" date="2015" name="Front. Microbiol.">
        <title>Genome sequence of the plant growth promoting endophytic yeast Rhodotorula graminis WP1.</title>
        <authorList>
            <person name="Firrincieli A."/>
            <person name="Otillar R."/>
            <person name="Salamov A."/>
            <person name="Schmutz J."/>
            <person name="Khan Z."/>
            <person name="Redman R.S."/>
            <person name="Fleck N.D."/>
            <person name="Lindquist E."/>
            <person name="Grigoriev I.V."/>
            <person name="Doty S.L."/>
        </authorList>
    </citation>
    <scope>NUCLEOTIDE SEQUENCE [LARGE SCALE GENOMIC DNA]</scope>
    <source>
        <strain evidence="2 3">WP1</strain>
    </source>
</reference>
<dbReference type="EMBL" id="KQ474075">
    <property type="protein sequence ID" value="KPV76761.1"/>
    <property type="molecule type" value="Genomic_DNA"/>
</dbReference>